<dbReference type="Pfam" id="PF08659">
    <property type="entry name" value="KR"/>
    <property type="match status" value="1"/>
</dbReference>
<dbReference type="Pfam" id="PF00109">
    <property type="entry name" value="ketoacyl-synt"/>
    <property type="match status" value="1"/>
</dbReference>
<dbReference type="InterPro" id="IPR016035">
    <property type="entry name" value="Acyl_Trfase/lysoPLipase"/>
</dbReference>
<name>A0AAD6ZQW2_9AGAR</name>
<dbReference type="Proteomes" id="UP001218218">
    <property type="component" value="Unassembled WGS sequence"/>
</dbReference>
<dbReference type="InterPro" id="IPR013968">
    <property type="entry name" value="PKS_KR"/>
</dbReference>
<dbReference type="InterPro" id="IPR001227">
    <property type="entry name" value="Ac_transferase_dom_sf"/>
</dbReference>
<keyword evidence="3" id="KW-0808">Transferase</keyword>
<dbReference type="InterPro" id="IPR016039">
    <property type="entry name" value="Thiolase-like"/>
</dbReference>
<dbReference type="InterPro" id="IPR020841">
    <property type="entry name" value="PKS_Beta-ketoAc_synthase_dom"/>
</dbReference>
<keyword evidence="8" id="KW-1185">Reference proteome</keyword>
<evidence type="ECO:0000259" key="6">
    <source>
        <dbReference type="PROSITE" id="PS52019"/>
    </source>
</evidence>
<dbReference type="InterPro" id="IPR049900">
    <property type="entry name" value="PKS_mFAS_DH"/>
</dbReference>
<dbReference type="Pfam" id="PF00698">
    <property type="entry name" value="Acyl_transf_1"/>
    <property type="match status" value="1"/>
</dbReference>
<feature type="region of interest" description="N-terminal hotdog fold" evidence="4">
    <location>
        <begin position="893"/>
        <end position="996"/>
    </location>
</feature>
<dbReference type="PROSITE" id="PS00606">
    <property type="entry name" value="KS3_1"/>
    <property type="match status" value="1"/>
</dbReference>
<dbReference type="InterPro" id="IPR018201">
    <property type="entry name" value="Ketoacyl_synth_AS"/>
</dbReference>
<evidence type="ECO:0000259" key="5">
    <source>
        <dbReference type="PROSITE" id="PS52004"/>
    </source>
</evidence>
<dbReference type="InterPro" id="IPR020807">
    <property type="entry name" value="PKS_DH"/>
</dbReference>
<dbReference type="Gene3D" id="3.40.50.720">
    <property type="entry name" value="NAD(P)-binding Rossmann-like Domain"/>
    <property type="match status" value="1"/>
</dbReference>
<dbReference type="Gene3D" id="3.10.129.110">
    <property type="entry name" value="Polyketide synthase dehydratase"/>
    <property type="match status" value="1"/>
</dbReference>
<dbReference type="Pfam" id="PF02801">
    <property type="entry name" value="Ketoacyl-synt_C"/>
    <property type="match status" value="1"/>
</dbReference>
<evidence type="ECO:0000256" key="2">
    <source>
        <dbReference type="ARBA" id="ARBA00022553"/>
    </source>
</evidence>
<reference evidence="7" key="1">
    <citation type="submission" date="2023-03" db="EMBL/GenBank/DDBJ databases">
        <title>Massive genome expansion in bonnet fungi (Mycena s.s.) driven by repeated elements and novel gene families across ecological guilds.</title>
        <authorList>
            <consortium name="Lawrence Berkeley National Laboratory"/>
            <person name="Harder C.B."/>
            <person name="Miyauchi S."/>
            <person name="Viragh M."/>
            <person name="Kuo A."/>
            <person name="Thoen E."/>
            <person name="Andreopoulos B."/>
            <person name="Lu D."/>
            <person name="Skrede I."/>
            <person name="Drula E."/>
            <person name="Henrissat B."/>
            <person name="Morin E."/>
            <person name="Kohler A."/>
            <person name="Barry K."/>
            <person name="LaButti K."/>
            <person name="Morin E."/>
            <person name="Salamov A."/>
            <person name="Lipzen A."/>
            <person name="Mereny Z."/>
            <person name="Hegedus B."/>
            <person name="Baldrian P."/>
            <person name="Stursova M."/>
            <person name="Weitz H."/>
            <person name="Taylor A."/>
            <person name="Grigoriev I.V."/>
            <person name="Nagy L.G."/>
            <person name="Martin F."/>
            <person name="Kauserud H."/>
        </authorList>
    </citation>
    <scope>NUCLEOTIDE SEQUENCE</scope>
    <source>
        <strain evidence="7">CBHHK002</strain>
    </source>
</reference>
<evidence type="ECO:0000256" key="3">
    <source>
        <dbReference type="ARBA" id="ARBA00022679"/>
    </source>
</evidence>
<dbReference type="SUPFAM" id="SSF55048">
    <property type="entry name" value="Probable ACP-binding domain of malonyl-CoA ACP transacylase"/>
    <property type="match status" value="1"/>
</dbReference>
<dbReference type="InterPro" id="IPR057326">
    <property type="entry name" value="KR_dom"/>
</dbReference>
<protein>
    <submittedName>
        <fullName evidence="7">Polyketide synthase</fullName>
    </submittedName>
</protein>
<dbReference type="PROSITE" id="PS52004">
    <property type="entry name" value="KS3_2"/>
    <property type="match status" value="1"/>
</dbReference>
<accession>A0AAD6ZQW2</accession>
<dbReference type="InterPro" id="IPR042104">
    <property type="entry name" value="PKS_dehydratase_sf"/>
</dbReference>
<dbReference type="PROSITE" id="PS52019">
    <property type="entry name" value="PKS_MFAS_DH"/>
    <property type="match status" value="1"/>
</dbReference>
<sequence>MYCSAMNTHQPIVIVGIAAELPSGEHSTSNLNHEAFHEFLMEGKDAYGKILGERMNIDAWEGQGLGQIKTTRGAFLKNIDLFDATEFGITSKDARAMAVGTRKLIELSFLALLDSGIDYHGRNVGCYAASTAYNIGTFADLPEFESTASFAGNPCMVANKISYHLDLRGPSIPIDTACSSSAVALHMAVQEIRSGSCEAAVVAGCQINMRASEWAPYSKVGIISPDGVCKPFDASADGFSRGEGAVVVVLKLLDQAIKDGDHIYASILGTGVASSGSLAPVHAPVAEAQADAMLRAYAGTGRSPHEVDYVEVHGTGTAAGDPVEANWVGEHFGRRQQELVIGSVKGNIGHLEITSFLAQLSKACSLLRTGKLAPQANLKTLNPAIHWVNHNIRVATTPERLVARDPSGKLLVSICSSGIGGANAHVVVEGVEPAAPLPATSKTEEPVLLIAGGLSPRSASIVGENIVEALSGSDDSVVDCSVVLGRRARSLTWRSFSVKQPGEQVQSFSAPVLRPRSATPIAFLFPGQGPQHINMGRQLFERYPVFRQTVLELDAVYKQRMGMSLINDFGLFASPSTARTFPLGFPIIPSITVLQLALIDLLTSFNFHPDLLIGHSAGETAVLYASGVGTKEMALEISIARSIAMAVVEKSVDGAMAALSCSPSVAERIIEQVSQQNPGQVIEIACYNSPDAVALAGHAALLNKAVAIAQETGIMARRIQTPVPVHSSLMDLCADEFKKLVDDVFSRYSGSHRTKVPTYSTYTGRLLEEFTAEYFWDSSRSSVQFTSAVRQLLEHHSNVQFIEIGPHPVLSTYVAEIGVSSTTINTMRRSKTYVPHQEQTTLLTAIGQVIAAGYSRICFNSLSARQGSSVAPRPTLPAYPFAKKSVELFPEYSRIMHRQMSSRNGPLNHPDLRVNIATHPELAGHEINSEPIMPASGYVEMALEFGAKSLWNIKFHSMLSLSALSYSFNNGKLYNLDPSSLRLHADGYFSTETVPRPADLDLAAIMQRCAPVEIKDFYGELSHFAQYGPTFQRVDELRINDVEVLSRVRGLTADLANDGNYVLHPTLLDVTLHAGIHPRVHMTTDPNVYYLPQRINSIFIYDALDRATLSSAHLYAYATFQSWTPSELVYDMVLVTPAGRHLCKLQGYAMARHLQVPEELSRRYELTFRPFGTSTYNKSYLHAKIDGLEKTCLEIVDHIVAESEKTDFRILESQSAHSPLISRRLEEFLVPKDTVFPAFFIIPRDGKPIGADASPKYFSALQAKSGAEALLPELDVQTIDLVILPEDSTVDSTLLERLRAVLVPGGSLVHATTSTAASQADLSVAGFENITVSGAVVYAQAPVLPSELPTDEAVGQTLMMIPYAVGEEMAIQAPLRSLDDTFDRLIWLVATEGYDADGLQGFGRSLRREYPQWNIRIAAFAARYSDNERRSIIVRFLPQTGMECEFFVDGDFCIKVPRIVVSSPPSNSEGSSIARTRTISLEEEEVLVEASHVSFSETGVWAVVGTVTAIGSSVPAQLASQPVLTIVMTAPSGTVRVPQSVVAPIPAHLRSQALADSVPALLFALLVLGPSILDTPGDFKGRVVVSHTDDDDNGRLLLALFKHLGLRHAALPSAYSAEELSKLRLNVEEDVILTASDPKDELLASFVAPLAEVWSWTTSNTIQACRGGIVRDASLLAVRSKVPEAPAGPAPLLFSADKSYILTGGVGSLGPHVALWMYQNGARHIVLTSRSGRGTLKKMAGSLPERVFNYVAQLPNLRLAVEAVDATDAPSMTKLIRALKKPLGGVILLAALWDDRLFLDQDEESFAKCFTSKAGSFRALEEAVDIGSLDFVVSMSSGTTFGNQGQTNYTSANTALDGVTKKYANAFSITAPLVHDTVIATERVASSTGWIHWACSPAALCNYIEDGLRKLADGPLGIYVSPVDFGIVQTYLGASALYDHLVPKTRNTDADKGDSENLRAVLTPLLLQFVDVSAEDFAPEVPLTSYGLDSLSAGRLSVALRPWIVMSQMQLLGDVALVDLEARIGAA</sequence>
<organism evidence="7 8">
    <name type="scientific">Mycena albidolilacea</name>
    <dbReference type="NCBI Taxonomy" id="1033008"/>
    <lineage>
        <taxon>Eukaryota</taxon>
        <taxon>Fungi</taxon>
        <taxon>Dikarya</taxon>
        <taxon>Basidiomycota</taxon>
        <taxon>Agaricomycotina</taxon>
        <taxon>Agaricomycetes</taxon>
        <taxon>Agaricomycetidae</taxon>
        <taxon>Agaricales</taxon>
        <taxon>Marasmiineae</taxon>
        <taxon>Mycenaceae</taxon>
        <taxon>Mycena</taxon>
    </lineage>
</organism>
<comment type="caution">
    <text evidence="7">The sequence shown here is derived from an EMBL/GenBank/DDBJ whole genome shotgun (WGS) entry which is preliminary data.</text>
</comment>
<dbReference type="EMBL" id="JARIHO010000032">
    <property type="protein sequence ID" value="KAJ7334650.1"/>
    <property type="molecule type" value="Genomic_DNA"/>
</dbReference>
<feature type="active site" description="Proton donor; for dehydratase activity" evidence="4">
    <location>
        <position position="1069"/>
    </location>
</feature>
<dbReference type="InterPro" id="IPR049551">
    <property type="entry name" value="PKS_DH_C"/>
</dbReference>
<dbReference type="SMART" id="SM00826">
    <property type="entry name" value="PKS_DH"/>
    <property type="match status" value="1"/>
</dbReference>
<dbReference type="GO" id="GO:0004315">
    <property type="term" value="F:3-oxoacyl-[acyl-carrier-protein] synthase activity"/>
    <property type="evidence" value="ECO:0007669"/>
    <property type="project" value="InterPro"/>
</dbReference>
<dbReference type="PANTHER" id="PTHR43775">
    <property type="entry name" value="FATTY ACID SYNTHASE"/>
    <property type="match status" value="1"/>
</dbReference>
<evidence type="ECO:0000313" key="8">
    <source>
        <dbReference type="Proteomes" id="UP001218218"/>
    </source>
</evidence>
<dbReference type="SMART" id="SM00822">
    <property type="entry name" value="PKS_KR"/>
    <property type="match status" value="1"/>
</dbReference>
<dbReference type="GO" id="GO:0004312">
    <property type="term" value="F:fatty acid synthase activity"/>
    <property type="evidence" value="ECO:0007669"/>
    <property type="project" value="TreeGrafter"/>
</dbReference>
<dbReference type="InterPro" id="IPR036291">
    <property type="entry name" value="NAD(P)-bd_dom_sf"/>
</dbReference>
<dbReference type="SMART" id="SM00825">
    <property type="entry name" value="PKS_KS"/>
    <property type="match status" value="1"/>
</dbReference>
<gene>
    <name evidence="7" type="ORF">DFH08DRAFT_1083239</name>
</gene>
<dbReference type="Gene3D" id="3.40.47.10">
    <property type="match status" value="1"/>
</dbReference>
<evidence type="ECO:0000313" key="7">
    <source>
        <dbReference type="EMBL" id="KAJ7334650.1"/>
    </source>
</evidence>
<dbReference type="Pfam" id="PF14765">
    <property type="entry name" value="PS-DH"/>
    <property type="match status" value="1"/>
</dbReference>
<dbReference type="InterPro" id="IPR014031">
    <property type="entry name" value="Ketoacyl_synth_C"/>
</dbReference>
<dbReference type="InterPro" id="IPR016036">
    <property type="entry name" value="Malonyl_transacylase_ACP-bd"/>
</dbReference>
<dbReference type="GO" id="GO:0044550">
    <property type="term" value="P:secondary metabolite biosynthetic process"/>
    <property type="evidence" value="ECO:0007669"/>
    <property type="project" value="UniProtKB-ARBA"/>
</dbReference>
<dbReference type="SUPFAM" id="SSF53901">
    <property type="entry name" value="Thiolase-like"/>
    <property type="match status" value="1"/>
</dbReference>
<dbReference type="GO" id="GO:0006633">
    <property type="term" value="P:fatty acid biosynthetic process"/>
    <property type="evidence" value="ECO:0007669"/>
    <property type="project" value="InterPro"/>
</dbReference>
<evidence type="ECO:0000256" key="1">
    <source>
        <dbReference type="ARBA" id="ARBA00022450"/>
    </source>
</evidence>
<feature type="active site" description="Proton acceptor; for dehydratase activity" evidence="4">
    <location>
        <position position="925"/>
    </location>
</feature>
<feature type="domain" description="Ketosynthase family 3 (KS3)" evidence="5">
    <location>
        <begin position="9"/>
        <end position="430"/>
    </location>
</feature>
<dbReference type="CDD" id="cd00833">
    <property type="entry name" value="PKS"/>
    <property type="match status" value="1"/>
</dbReference>
<feature type="region of interest" description="C-terminal hotdog fold" evidence="4">
    <location>
        <begin position="1009"/>
        <end position="1159"/>
    </location>
</feature>
<dbReference type="InterPro" id="IPR050091">
    <property type="entry name" value="PKS_NRPS_Biosynth_Enz"/>
</dbReference>
<dbReference type="InterPro" id="IPR014043">
    <property type="entry name" value="Acyl_transferase_dom"/>
</dbReference>
<dbReference type="Gene3D" id="3.40.366.10">
    <property type="entry name" value="Malonyl-Coenzyme A Acyl Carrier Protein, domain 2"/>
    <property type="match status" value="1"/>
</dbReference>
<proteinExistence type="predicted"/>
<dbReference type="SUPFAM" id="SSF51735">
    <property type="entry name" value="NAD(P)-binding Rossmann-fold domains"/>
    <property type="match status" value="1"/>
</dbReference>
<dbReference type="SMART" id="SM00827">
    <property type="entry name" value="PKS_AT"/>
    <property type="match status" value="1"/>
</dbReference>
<keyword evidence="1" id="KW-0596">Phosphopantetheine</keyword>
<dbReference type="SUPFAM" id="SSF52151">
    <property type="entry name" value="FabD/lysophospholipase-like"/>
    <property type="match status" value="1"/>
</dbReference>
<keyword evidence="2" id="KW-0597">Phosphoprotein</keyword>
<dbReference type="PANTHER" id="PTHR43775:SF37">
    <property type="entry name" value="SI:DKEY-61P9.11"/>
    <property type="match status" value="1"/>
</dbReference>
<dbReference type="InterPro" id="IPR014030">
    <property type="entry name" value="Ketoacyl_synth_N"/>
</dbReference>
<evidence type="ECO:0000256" key="4">
    <source>
        <dbReference type="PROSITE-ProRule" id="PRU01363"/>
    </source>
</evidence>
<feature type="domain" description="PKS/mFAS DH" evidence="6">
    <location>
        <begin position="893"/>
        <end position="1159"/>
    </location>
</feature>